<evidence type="ECO:0000313" key="4">
    <source>
        <dbReference type="Proteomes" id="UP000290545"/>
    </source>
</evidence>
<organism evidence="3 4">
    <name type="scientific">Filimonas effusa</name>
    <dbReference type="NCBI Taxonomy" id="2508721"/>
    <lineage>
        <taxon>Bacteria</taxon>
        <taxon>Pseudomonadati</taxon>
        <taxon>Bacteroidota</taxon>
        <taxon>Chitinophagia</taxon>
        <taxon>Chitinophagales</taxon>
        <taxon>Chitinophagaceae</taxon>
        <taxon>Filimonas</taxon>
    </lineage>
</organism>
<dbReference type="RefSeq" id="WP_129001704.1">
    <property type="nucleotide sequence ID" value="NZ_SDHZ01000001.1"/>
</dbReference>
<dbReference type="Proteomes" id="UP000290545">
    <property type="component" value="Unassembled WGS sequence"/>
</dbReference>
<evidence type="ECO:0000256" key="1">
    <source>
        <dbReference type="SAM" id="Coils"/>
    </source>
</evidence>
<accession>A0A4Q1DBJ2</accession>
<feature type="coiled-coil region" evidence="1">
    <location>
        <begin position="370"/>
        <end position="411"/>
    </location>
</feature>
<gene>
    <name evidence="3" type="ORF">ESB13_03850</name>
</gene>
<feature type="signal peptide" evidence="2">
    <location>
        <begin position="1"/>
        <end position="20"/>
    </location>
</feature>
<protein>
    <submittedName>
        <fullName evidence="3">Uncharacterized protein</fullName>
    </submittedName>
</protein>
<sequence>MKKTISLLAVTTLICNYAFSQTPTLQEVTSQGNITSKPIILNSTFNSNPNNTGGDAIYNSIDFLSGFNIPIASIQSFVSNGHFQDRGGLKFYTNSNGTLTPKLTIEDGTGNVGLGTTTPAYKLDINGSAIAHGELISSIDDLGGGGGRITLVNPGKTEAGAASTWRIFNMGGSYNNSLQFWAYDNAGCGSGLCENKFTISDNGNVGVGTMNPAYKMDVNGTGRFGIAKIGSGIEQGFYQDASNGAYRSLNNGDNGFYFQDNGGANTSMFIGLFGPFSGRVGIGTIRPQSELAVKGTITSMKVKVTQTGWPDYVFDSSYQLPSLPQIETFIHQNKHLPEVPSATEVKTNGLDLGDNQAILLKKIEELTLYIIQQNKQIDQQNKQINQQNTQLILQKKQMEQIEGRLQKLETR</sequence>
<dbReference type="AlphaFoldDB" id="A0A4Q1DBJ2"/>
<name>A0A4Q1DBJ2_9BACT</name>
<comment type="caution">
    <text evidence="3">The sequence shown here is derived from an EMBL/GenBank/DDBJ whole genome shotgun (WGS) entry which is preliminary data.</text>
</comment>
<reference evidence="3 4" key="1">
    <citation type="submission" date="2019-01" db="EMBL/GenBank/DDBJ databases">
        <title>Filimonas sp. strain TTM-71.</title>
        <authorList>
            <person name="Chen W.-M."/>
        </authorList>
    </citation>
    <scope>NUCLEOTIDE SEQUENCE [LARGE SCALE GENOMIC DNA]</scope>
    <source>
        <strain evidence="3 4">TTM-71</strain>
    </source>
</reference>
<proteinExistence type="predicted"/>
<evidence type="ECO:0000256" key="2">
    <source>
        <dbReference type="SAM" id="SignalP"/>
    </source>
</evidence>
<keyword evidence="2" id="KW-0732">Signal</keyword>
<dbReference type="OrthoDB" id="651162at2"/>
<keyword evidence="1" id="KW-0175">Coiled coil</keyword>
<feature type="chain" id="PRO_5020418569" evidence="2">
    <location>
        <begin position="21"/>
        <end position="411"/>
    </location>
</feature>
<keyword evidence="4" id="KW-1185">Reference proteome</keyword>
<evidence type="ECO:0000313" key="3">
    <source>
        <dbReference type="EMBL" id="RXK85953.1"/>
    </source>
</evidence>
<dbReference type="EMBL" id="SDHZ01000001">
    <property type="protein sequence ID" value="RXK85953.1"/>
    <property type="molecule type" value="Genomic_DNA"/>
</dbReference>